<dbReference type="Proteomes" id="UP000694232">
    <property type="component" value="Chromosome 1"/>
</dbReference>
<dbReference type="GO" id="GO:0006950">
    <property type="term" value="P:response to stress"/>
    <property type="evidence" value="ECO:0007669"/>
    <property type="project" value="TreeGrafter"/>
</dbReference>
<dbReference type="PROSITE" id="PS50995">
    <property type="entry name" value="HTH_MARR_2"/>
    <property type="match status" value="1"/>
</dbReference>
<keyword evidence="1" id="KW-0805">Transcription regulation</keyword>
<dbReference type="RefSeq" id="WP_218563263.1">
    <property type="nucleotide sequence ID" value="NZ_CP076643.1"/>
</dbReference>
<evidence type="ECO:0000256" key="2">
    <source>
        <dbReference type="ARBA" id="ARBA00023125"/>
    </source>
</evidence>
<evidence type="ECO:0000313" key="5">
    <source>
        <dbReference type="EMBL" id="QXO19030.1"/>
    </source>
</evidence>
<feature type="domain" description="HTH marR-type" evidence="4">
    <location>
        <begin position="8"/>
        <end position="141"/>
    </location>
</feature>
<protein>
    <submittedName>
        <fullName evidence="5">MarR family transcriptional regulator</fullName>
    </submittedName>
</protein>
<dbReference type="SMART" id="SM00347">
    <property type="entry name" value="HTH_MARR"/>
    <property type="match status" value="1"/>
</dbReference>
<dbReference type="KEGG" id="vos:KNV97_12570"/>
<sequence length="154" mass="17490">MPDKALLLCELTNSLQPVKRAWQRAVSEVIAEYDISMSLAMLMVLVYRHPNGINQKLLAEELGINPGALVRLLDQAAEEQWLERCEVAGDRRVKTLHVLPRGTELAQKLVKVADELRQELMADVSAEDIECATRVLRQFETRATEYVQQCKCDK</sequence>
<name>A0A975UC34_9VIBR</name>
<evidence type="ECO:0000259" key="4">
    <source>
        <dbReference type="PROSITE" id="PS50995"/>
    </source>
</evidence>
<reference evidence="5" key="1">
    <citation type="submission" date="2021-06" db="EMBL/GenBank/DDBJ databases">
        <title>Vibrio nov. sp., novel gut bacterium isolated from Yellow Sea oyster.</title>
        <authorList>
            <person name="Muhammad N."/>
            <person name="Nguyen T.H."/>
            <person name="Lee Y.-J."/>
            <person name="Ko J."/>
            <person name="Kim S.-G."/>
        </authorList>
    </citation>
    <scope>NUCLEOTIDE SEQUENCE</scope>
    <source>
        <strain evidence="5">OG9-811</strain>
    </source>
</reference>
<dbReference type="GO" id="GO:0003677">
    <property type="term" value="F:DNA binding"/>
    <property type="evidence" value="ECO:0007669"/>
    <property type="project" value="UniProtKB-KW"/>
</dbReference>
<keyword evidence="6" id="KW-1185">Reference proteome</keyword>
<evidence type="ECO:0000256" key="1">
    <source>
        <dbReference type="ARBA" id="ARBA00023015"/>
    </source>
</evidence>
<dbReference type="EMBL" id="CP076643">
    <property type="protein sequence ID" value="QXO19030.1"/>
    <property type="molecule type" value="Genomic_DNA"/>
</dbReference>
<evidence type="ECO:0000256" key="3">
    <source>
        <dbReference type="ARBA" id="ARBA00023163"/>
    </source>
</evidence>
<dbReference type="PANTHER" id="PTHR33164:SF64">
    <property type="entry name" value="TRANSCRIPTIONAL REGULATOR SLYA"/>
    <property type="match status" value="1"/>
</dbReference>
<accession>A0A975UC34</accession>
<organism evidence="5 6">
    <name type="scientific">Vibrio ostreae</name>
    <dbReference type="NCBI Taxonomy" id="2841925"/>
    <lineage>
        <taxon>Bacteria</taxon>
        <taxon>Pseudomonadati</taxon>
        <taxon>Pseudomonadota</taxon>
        <taxon>Gammaproteobacteria</taxon>
        <taxon>Vibrionales</taxon>
        <taxon>Vibrionaceae</taxon>
        <taxon>Vibrio</taxon>
    </lineage>
</organism>
<gene>
    <name evidence="5" type="ORF">KNV97_12570</name>
</gene>
<dbReference type="Pfam" id="PF12802">
    <property type="entry name" value="MarR_2"/>
    <property type="match status" value="1"/>
</dbReference>
<proteinExistence type="predicted"/>
<dbReference type="PANTHER" id="PTHR33164">
    <property type="entry name" value="TRANSCRIPTIONAL REGULATOR, MARR FAMILY"/>
    <property type="match status" value="1"/>
</dbReference>
<dbReference type="InterPro" id="IPR000835">
    <property type="entry name" value="HTH_MarR-typ"/>
</dbReference>
<evidence type="ECO:0000313" key="6">
    <source>
        <dbReference type="Proteomes" id="UP000694232"/>
    </source>
</evidence>
<keyword evidence="2" id="KW-0238">DNA-binding</keyword>
<dbReference type="InterPro" id="IPR039422">
    <property type="entry name" value="MarR/SlyA-like"/>
</dbReference>
<dbReference type="AlphaFoldDB" id="A0A975UC34"/>
<dbReference type="GO" id="GO:0003700">
    <property type="term" value="F:DNA-binding transcription factor activity"/>
    <property type="evidence" value="ECO:0007669"/>
    <property type="project" value="InterPro"/>
</dbReference>
<keyword evidence="3" id="KW-0804">Transcription</keyword>